<dbReference type="AlphaFoldDB" id="A0AAD8AFB9"/>
<dbReference type="Gene3D" id="3.15.10.50">
    <property type="match status" value="1"/>
</dbReference>
<reference evidence="1" key="1">
    <citation type="journal article" date="2023" name="IScience">
        <title>Live-bearing cockroach genome reveals convergent evolutionary mechanisms linked to viviparity in insects and beyond.</title>
        <authorList>
            <person name="Fouks B."/>
            <person name="Harrison M.C."/>
            <person name="Mikhailova A.A."/>
            <person name="Marchal E."/>
            <person name="English S."/>
            <person name="Carruthers M."/>
            <person name="Jennings E.C."/>
            <person name="Chiamaka E.L."/>
            <person name="Frigard R.A."/>
            <person name="Pippel M."/>
            <person name="Attardo G.M."/>
            <person name="Benoit J.B."/>
            <person name="Bornberg-Bauer E."/>
            <person name="Tobe S.S."/>
        </authorList>
    </citation>
    <scope>NUCLEOTIDE SEQUENCE</scope>
    <source>
        <strain evidence="1">Stay&amp;Tobe</strain>
    </source>
</reference>
<gene>
    <name evidence="1" type="ORF">L9F63_011858</name>
</gene>
<name>A0AAD8AFB9_DIPPU</name>
<dbReference type="Proteomes" id="UP001233999">
    <property type="component" value="Unassembled WGS sequence"/>
</dbReference>
<sequence length="280" mass="31191">MRRKSETLMTRFADVDGNFITTPYQNGDQIAEKLNRQLKYLLNQILKTNFDQVLSELSIDRLIGDSRLRTDYNEHVKQVRAVANSYVDELLSTVHDYVEVNHYEEISIPTIDAGFSKKILFITWHGEFKAENGHVRNLATLQRTADISMEYDEASGGLYVFGSIGLSELQLGYDNWSAKFMNVGPSGSLSAKVGQNSIFLKVGIIISASPTISLQDLHIEYAKDIKLEVGGLGILDFLVSTVATWVVGMFNSQIVGELDGVLNSYIVSMLSNVDVGKYFG</sequence>
<dbReference type="EMBL" id="JASPKZ010001619">
    <property type="protein sequence ID" value="KAJ9597287.1"/>
    <property type="molecule type" value="Genomic_DNA"/>
</dbReference>
<reference evidence="1" key="2">
    <citation type="submission" date="2023-05" db="EMBL/GenBank/DDBJ databases">
        <authorList>
            <person name="Fouks B."/>
        </authorList>
    </citation>
    <scope>NUCLEOTIDE SEQUENCE</scope>
    <source>
        <strain evidence="1">Stay&amp;Tobe</strain>
        <tissue evidence="1">Testes</tissue>
    </source>
</reference>
<dbReference type="InterPro" id="IPR020234">
    <property type="entry name" value="Mite_allergen_group-7"/>
</dbReference>
<evidence type="ECO:0000313" key="2">
    <source>
        <dbReference type="Proteomes" id="UP001233999"/>
    </source>
</evidence>
<dbReference type="Pfam" id="PF16984">
    <property type="entry name" value="Grp7_allergen"/>
    <property type="match status" value="1"/>
</dbReference>
<organism evidence="1 2">
    <name type="scientific">Diploptera punctata</name>
    <name type="common">Pacific beetle cockroach</name>
    <dbReference type="NCBI Taxonomy" id="6984"/>
    <lineage>
        <taxon>Eukaryota</taxon>
        <taxon>Metazoa</taxon>
        <taxon>Ecdysozoa</taxon>
        <taxon>Arthropoda</taxon>
        <taxon>Hexapoda</taxon>
        <taxon>Insecta</taxon>
        <taxon>Pterygota</taxon>
        <taxon>Neoptera</taxon>
        <taxon>Polyneoptera</taxon>
        <taxon>Dictyoptera</taxon>
        <taxon>Blattodea</taxon>
        <taxon>Blaberoidea</taxon>
        <taxon>Blaberidae</taxon>
        <taxon>Diplopterinae</taxon>
        <taxon>Diploptera</taxon>
    </lineage>
</organism>
<proteinExistence type="predicted"/>
<protein>
    <submittedName>
        <fullName evidence="1">Uncharacterized protein</fullName>
    </submittedName>
</protein>
<accession>A0AAD8AFB9</accession>
<dbReference type="InterPro" id="IPR038602">
    <property type="entry name" value="Mite_allergen_7_sf"/>
</dbReference>
<evidence type="ECO:0000313" key="1">
    <source>
        <dbReference type="EMBL" id="KAJ9597287.1"/>
    </source>
</evidence>
<comment type="caution">
    <text evidence="1">The sequence shown here is derived from an EMBL/GenBank/DDBJ whole genome shotgun (WGS) entry which is preliminary data.</text>
</comment>
<keyword evidence="2" id="KW-1185">Reference proteome</keyword>